<dbReference type="GO" id="GO:0008270">
    <property type="term" value="F:zinc ion binding"/>
    <property type="evidence" value="ECO:0007669"/>
    <property type="project" value="UniProtKB-KW"/>
</dbReference>
<dbReference type="InterPro" id="IPR001394">
    <property type="entry name" value="Peptidase_C19_UCH"/>
</dbReference>
<keyword evidence="3 15" id="KW-0645">Protease</keyword>
<dbReference type="EMBL" id="NDIQ01000021">
    <property type="protein sequence ID" value="PRT55259.1"/>
    <property type="molecule type" value="Genomic_DNA"/>
</dbReference>
<evidence type="ECO:0000259" key="18">
    <source>
        <dbReference type="PROSITE" id="PS50271"/>
    </source>
</evidence>
<dbReference type="PROSITE" id="PS50271">
    <property type="entry name" value="ZF_UBP"/>
    <property type="match status" value="1"/>
</dbReference>
<gene>
    <name evidence="19" type="ORF">B9G98_02879</name>
</gene>
<evidence type="ECO:0000256" key="7">
    <source>
        <dbReference type="ARBA" id="ARBA00022786"/>
    </source>
</evidence>
<dbReference type="PROSITE" id="PS00972">
    <property type="entry name" value="USP_1"/>
    <property type="match status" value="1"/>
</dbReference>
<dbReference type="PROSITE" id="PS00973">
    <property type="entry name" value="USP_2"/>
    <property type="match status" value="1"/>
</dbReference>
<comment type="catalytic activity">
    <reaction evidence="1 15">
        <text>Thiol-dependent hydrolysis of ester, thioester, amide, peptide and isopeptide bonds formed by the C-terminal Gly of ubiquitin (a 76-residue protein attached to proteins as an intracellular targeting signal).</text>
        <dbReference type="EC" id="3.4.19.12"/>
    </reaction>
</comment>
<evidence type="ECO:0000256" key="11">
    <source>
        <dbReference type="PIRSR" id="PIRSR016308-1"/>
    </source>
</evidence>
<dbReference type="InterPro" id="IPR018200">
    <property type="entry name" value="USP_CS"/>
</dbReference>
<evidence type="ECO:0000256" key="13">
    <source>
        <dbReference type="PIRSR" id="PIRSR016308-3"/>
    </source>
</evidence>
<dbReference type="PROSITE" id="PS50235">
    <property type="entry name" value="USP_3"/>
    <property type="match status" value="1"/>
</dbReference>
<dbReference type="InterPro" id="IPR028889">
    <property type="entry name" value="USP"/>
</dbReference>
<keyword evidence="5" id="KW-0677">Repeat</keyword>
<feature type="active site" description="Proton acceptor" evidence="11">
    <location>
        <position position="670"/>
    </location>
</feature>
<comment type="caution">
    <text evidence="19">The sequence shown here is derived from an EMBL/GenBank/DDBJ whole genome shotgun (WGS) entry which is preliminary data.</text>
</comment>
<keyword evidence="4 13" id="KW-0479">Metal-binding</keyword>
<evidence type="ECO:0000256" key="3">
    <source>
        <dbReference type="ARBA" id="ARBA00022670"/>
    </source>
</evidence>
<dbReference type="InterPro" id="IPR013083">
    <property type="entry name" value="Znf_RING/FYVE/PHD"/>
</dbReference>
<dbReference type="InterPro" id="IPR038765">
    <property type="entry name" value="Papain-like_cys_pep_sf"/>
</dbReference>
<dbReference type="CDD" id="cd02658">
    <property type="entry name" value="Peptidase_C19B"/>
    <property type="match status" value="1"/>
</dbReference>
<keyword evidence="6 14" id="KW-0863">Zinc-finger</keyword>
<dbReference type="Gene3D" id="3.30.40.10">
    <property type="entry name" value="Zinc/RING finger domain, C3HC4 (zinc finger)"/>
    <property type="match status" value="2"/>
</dbReference>
<feature type="domain" description="UBP-type" evidence="18">
    <location>
        <begin position="126"/>
        <end position="235"/>
    </location>
</feature>
<evidence type="ECO:0000256" key="4">
    <source>
        <dbReference type="ARBA" id="ARBA00022723"/>
    </source>
</evidence>
<protein>
    <recommendedName>
        <fullName evidence="15">Ubiquitin carboxyl-terminal hydrolase</fullName>
        <ecNumber evidence="15">3.4.19.12</ecNumber>
    </recommendedName>
</protein>
<dbReference type="Gene3D" id="3.90.70.10">
    <property type="entry name" value="Cysteine proteinases"/>
    <property type="match status" value="1"/>
</dbReference>
<evidence type="ECO:0000259" key="17">
    <source>
        <dbReference type="PROSITE" id="PS50235"/>
    </source>
</evidence>
<proteinExistence type="inferred from homology"/>
<evidence type="ECO:0000256" key="12">
    <source>
        <dbReference type="PIRSR" id="PIRSR016308-2"/>
    </source>
</evidence>
<dbReference type="InterPro" id="IPR015940">
    <property type="entry name" value="UBA"/>
</dbReference>
<dbReference type="Pfam" id="PF00627">
    <property type="entry name" value="UBA"/>
    <property type="match status" value="1"/>
</dbReference>
<evidence type="ECO:0000256" key="8">
    <source>
        <dbReference type="ARBA" id="ARBA00022801"/>
    </source>
</evidence>
<feature type="binding site" evidence="13">
    <location>
        <position position="153"/>
    </location>
    <ligand>
        <name>Zn(2+)</name>
        <dbReference type="ChEBI" id="CHEBI:29105"/>
    </ligand>
</feature>
<dbReference type="SUPFAM" id="SSF57850">
    <property type="entry name" value="RING/U-box"/>
    <property type="match status" value="1"/>
</dbReference>
<accession>A0A2T0FJV7</accession>
<feature type="active site" description="Nucleophile" evidence="11">
    <location>
        <position position="285"/>
    </location>
</feature>
<dbReference type="PANTHER" id="PTHR24006:SF664">
    <property type="entry name" value="UBIQUITIN CARBOXYL-TERMINAL HYDROLASE"/>
    <property type="match status" value="1"/>
</dbReference>
<evidence type="ECO:0000256" key="2">
    <source>
        <dbReference type="ARBA" id="ARBA00009085"/>
    </source>
</evidence>
<evidence type="ECO:0000313" key="19">
    <source>
        <dbReference type="EMBL" id="PRT55259.1"/>
    </source>
</evidence>
<evidence type="ECO:0000256" key="6">
    <source>
        <dbReference type="ARBA" id="ARBA00022771"/>
    </source>
</evidence>
<feature type="binding site" evidence="12">
    <location>
        <position position="160"/>
    </location>
    <ligand>
        <name>substrate</name>
    </ligand>
</feature>
<sequence length="711" mass="78212">MPIYKDECVYTFDTPESQHGLDVCVQCGIAVSPDPSRDFSKAHFNGTGHGKFVNIKKVPRPRGPKAVKLAVSAEAEADLFETVTTAKDLGGGSTDSPEWQQEIDRVLAAESYAKRQEIQAWELDIKPCKHVAALDQDEGARLTSEQLSKCSNCDLTSNLWMCLQCGNLNCGRPQFGGGGGNGHALAHFEASQHPLSVKLGSITAEGSVDIYCYLCDEEVKDPSIASHLAHWGIDIAQQEKTEKSLAELQLEQNVKWDFAMSSDGKELEPVMGPGLTGLRNLGNTCYLNSVVQCLFALPMFQAAFPANTPDNTSSADPANDLLIQLRKMQDGLNSGHYAVKDFHSEDGYQRGFAPAMFKYLIGKNHPEFAGMGQQDAFEFLSYLVGEIQKFAAKSGTLDPTESLQFETENRLECTECHAVRYKLEGQENLSVAVPIEEAAPGEYRPVQLAELLDSFTSKQTLEYSCATCKVGKTAESTTKFKSFPEVFVLNARRFQIVDWVPRKADVPVIVDSSMSLDKYLSKGPQEDENVVVDEEAEFVPNQDALQQLVAMGFPESQATDALKNTGNSSAELAMEFMFNPPAEPSTGDIDDVSRLHLESMGFTTAQATAALQANTSIEAAVEWLFAGNGESITEIPVKVTKKSCGDPSIPANYQLRAIICHKGTSVHVGHYVAYVRHGDEWYLFNDEKVVKGAEIEEMQKFAYIYVFERLR</sequence>
<dbReference type="InterPro" id="IPR050164">
    <property type="entry name" value="Peptidase_C19"/>
</dbReference>
<dbReference type="STRING" id="45607.A0A2T0FJV7"/>
<evidence type="ECO:0000256" key="10">
    <source>
        <dbReference type="ARBA" id="ARBA00022833"/>
    </source>
</evidence>
<dbReference type="InterPro" id="IPR041432">
    <property type="entry name" value="UBP13_Znf-UBP_var"/>
</dbReference>
<dbReference type="Pfam" id="PF17807">
    <property type="entry name" value="zf-UBP_var"/>
    <property type="match status" value="1"/>
</dbReference>
<feature type="binding site" evidence="13">
    <location>
        <position position="183"/>
    </location>
    <ligand>
        <name>Zn(2+)</name>
        <dbReference type="ChEBI" id="CHEBI:29105"/>
    </ligand>
</feature>
<feature type="domain" description="UBA" evidence="16">
    <location>
        <begin position="531"/>
        <end position="580"/>
    </location>
</feature>
<feature type="domain" description="USP" evidence="17">
    <location>
        <begin position="276"/>
        <end position="710"/>
    </location>
</feature>
<dbReference type="GO" id="GO:0005829">
    <property type="term" value="C:cytosol"/>
    <property type="evidence" value="ECO:0007669"/>
    <property type="project" value="TreeGrafter"/>
</dbReference>
<dbReference type="GeneID" id="36516627"/>
<dbReference type="InterPro" id="IPR016652">
    <property type="entry name" value="Ubiquitinyl_hydrolase"/>
</dbReference>
<dbReference type="Gene3D" id="1.10.8.10">
    <property type="entry name" value="DNA helicase RuvA subunit, C-terminal domain"/>
    <property type="match status" value="2"/>
</dbReference>
<keyword evidence="20" id="KW-1185">Reference proteome</keyword>
<feature type="binding site" evidence="12">
    <location>
        <position position="216"/>
    </location>
    <ligand>
        <name>substrate</name>
    </ligand>
</feature>
<dbReference type="Proteomes" id="UP000238350">
    <property type="component" value="Unassembled WGS sequence"/>
</dbReference>
<feature type="binding site" evidence="12">
    <location>
        <position position="211"/>
    </location>
    <ligand>
        <name>substrate</name>
    </ligand>
</feature>
<dbReference type="GO" id="GO:0005634">
    <property type="term" value="C:nucleus"/>
    <property type="evidence" value="ECO:0007669"/>
    <property type="project" value="TreeGrafter"/>
</dbReference>
<name>A0A2T0FJV7_9ASCO</name>
<feature type="binding site" evidence="12">
    <location>
        <begin position="172"/>
        <end position="175"/>
    </location>
    <ligand>
        <name>substrate</name>
    </ligand>
</feature>
<evidence type="ECO:0000256" key="9">
    <source>
        <dbReference type="ARBA" id="ARBA00022807"/>
    </source>
</evidence>
<dbReference type="GO" id="GO:0016579">
    <property type="term" value="P:protein deubiquitination"/>
    <property type="evidence" value="ECO:0007669"/>
    <property type="project" value="InterPro"/>
</dbReference>
<dbReference type="RefSeq" id="XP_024665204.1">
    <property type="nucleotide sequence ID" value="XM_024809436.1"/>
</dbReference>
<keyword evidence="8 15" id="KW-0378">Hydrolase</keyword>
<dbReference type="PROSITE" id="PS50030">
    <property type="entry name" value="UBA"/>
    <property type="match status" value="2"/>
</dbReference>
<evidence type="ECO:0000256" key="5">
    <source>
        <dbReference type="ARBA" id="ARBA00022737"/>
    </source>
</evidence>
<dbReference type="PIRSF" id="PIRSF016308">
    <property type="entry name" value="UBP"/>
    <property type="match status" value="1"/>
</dbReference>
<evidence type="ECO:0000256" key="1">
    <source>
        <dbReference type="ARBA" id="ARBA00000707"/>
    </source>
</evidence>
<dbReference type="SMART" id="SM00165">
    <property type="entry name" value="UBA"/>
    <property type="match status" value="2"/>
</dbReference>
<dbReference type="Pfam" id="PF02148">
    <property type="entry name" value="zf-UBP"/>
    <property type="match status" value="1"/>
</dbReference>
<feature type="binding site" evidence="13">
    <location>
        <position position="170"/>
    </location>
    <ligand>
        <name>Zn(2+)</name>
        <dbReference type="ChEBI" id="CHEBI:29105"/>
    </ligand>
</feature>
<organism evidence="19 20">
    <name type="scientific">Wickerhamiella sorbophila</name>
    <dbReference type="NCBI Taxonomy" id="45607"/>
    <lineage>
        <taxon>Eukaryota</taxon>
        <taxon>Fungi</taxon>
        <taxon>Dikarya</taxon>
        <taxon>Ascomycota</taxon>
        <taxon>Saccharomycotina</taxon>
        <taxon>Dipodascomycetes</taxon>
        <taxon>Dipodascales</taxon>
        <taxon>Trichomonascaceae</taxon>
        <taxon>Wickerhamiella</taxon>
    </lineage>
</organism>
<dbReference type="PANTHER" id="PTHR24006">
    <property type="entry name" value="UBIQUITIN CARBOXYL-TERMINAL HYDROLASE"/>
    <property type="match status" value="1"/>
</dbReference>
<dbReference type="FunFam" id="3.30.40.10:FF:000396">
    <property type="entry name" value="Ubiquitin carboxyl-terminal hydrolase"/>
    <property type="match status" value="1"/>
</dbReference>
<evidence type="ECO:0000256" key="14">
    <source>
        <dbReference type="PROSITE-ProRule" id="PRU00502"/>
    </source>
</evidence>
<feature type="binding site" evidence="12">
    <location>
        <position position="213"/>
    </location>
    <ligand>
        <name>substrate</name>
    </ligand>
</feature>
<keyword evidence="7 15" id="KW-0833">Ubl conjugation pathway</keyword>
<dbReference type="Pfam" id="PF00443">
    <property type="entry name" value="UCH"/>
    <property type="match status" value="1"/>
</dbReference>
<dbReference type="GO" id="GO:0004843">
    <property type="term" value="F:cysteine-type deubiquitinase activity"/>
    <property type="evidence" value="ECO:0007669"/>
    <property type="project" value="UniProtKB-UniRule"/>
</dbReference>
<dbReference type="OrthoDB" id="361536at2759"/>
<dbReference type="AlphaFoldDB" id="A0A2T0FJV7"/>
<comment type="similarity">
    <text evidence="2 15">Belongs to the peptidase C19 family.</text>
</comment>
<dbReference type="EC" id="3.4.19.12" evidence="15"/>
<keyword evidence="9 15" id="KW-0788">Thiol protease</keyword>
<keyword evidence="10 13" id="KW-0862">Zinc</keyword>
<evidence type="ECO:0000313" key="20">
    <source>
        <dbReference type="Proteomes" id="UP000238350"/>
    </source>
</evidence>
<evidence type="ECO:0000259" key="16">
    <source>
        <dbReference type="PROSITE" id="PS50030"/>
    </source>
</evidence>
<feature type="domain" description="UBA" evidence="16">
    <location>
        <begin position="588"/>
        <end position="627"/>
    </location>
</feature>
<dbReference type="GO" id="GO:0006508">
    <property type="term" value="P:proteolysis"/>
    <property type="evidence" value="ECO:0007669"/>
    <property type="project" value="UniProtKB-KW"/>
</dbReference>
<dbReference type="InterPro" id="IPR001607">
    <property type="entry name" value="Znf_UBP"/>
</dbReference>
<dbReference type="SUPFAM" id="SSF54001">
    <property type="entry name" value="Cysteine proteinases"/>
    <property type="match status" value="1"/>
</dbReference>
<feature type="binding site" evidence="13">
    <location>
        <position position="150"/>
    </location>
    <ligand>
        <name>Zn(2+)</name>
        <dbReference type="ChEBI" id="CHEBI:29105"/>
    </ligand>
</feature>
<evidence type="ECO:0000256" key="15">
    <source>
        <dbReference type="RuleBase" id="RU366025"/>
    </source>
</evidence>
<reference evidence="19 20" key="1">
    <citation type="submission" date="2017-04" db="EMBL/GenBank/DDBJ databases">
        <title>Genome sequencing of [Candida] sorbophila.</title>
        <authorList>
            <person name="Ahn J.O."/>
        </authorList>
    </citation>
    <scope>NUCLEOTIDE SEQUENCE [LARGE SCALE GENOMIC DNA]</scope>
    <source>
        <strain evidence="19 20">DS02</strain>
    </source>
</reference>
<dbReference type="SMART" id="SM00290">
    <property type="entry name" value="ZnF_UBP"/>
    <property type="match status" value="1"/>
</dbReference>